<dbReference type="InterPro" id="IPR026349">
    <property type="entry name" value="CHP04255"/>
</dbReference>
<gene>
    <name evidence="1" type="ORF">DSM3645_17610</name>
</gene>
<dbReference type="HOGENOM" id="CLU_1084473_0_0_0"/>
<proteinExistence type="predicted"/>
<accession>A3ZNU4</accession>
<dbReference type="EMBL" id="AANZ01000003">
    <property type="protein sequence ID" value="EAQ81992.1"/>
    <property type="molecule type" value="Genomic_DNA"/>
</dbReference>
<dbReference type="RefSeq" id="WP_002651420.1">
    <property type="nucleotide sequence ID" value="NZ_CH672376.1"/>
</dbReference>
<evidence type="ECO:0000313" key="2">
    <source>
        <dbReference type="Proteomes" id="UP000004358"/>
    </source>
</evidence>
<dbReference type="NCBIfam" id="TIGR04255">
    <property type="entry name" value="sporadTIGR04255"/>
    <property type="match status" value="1"/>
</dbReference>
<evidence type="ECO:0000313" key="1">
    <source>
        <dbReference type="EMBL" id="EAQ81992.1"/>
    </source>
</evidence>
<comment type="caution">
    <text evidence="1">The sequence shown here is derived from an EMBL/GenBank/DDBJ whole genome shotgun (WGS) entry which is preliminary data.</text>
</comment>
<name>A3ZNU4_9BACT</name>
<sequence length="256" mass="28908">MGTPAKFQIDLDKKFPTLAKPPIVEAAIYWNGETTQTTSPASIAGELMSKFPGYVSSTYFPPPNDPISIDLKKPPSDSPDQFRLLLSLTEDGRVGLFQSEGATFSQLKPYPGWDMFLTEGMRFWQAYSDILAPQSLDTLGLRFTSQIEVTSGERIEELIKNVSHPLIEIGLSQENFFHRESAILPQNPFRVDLSITMQTTPQTTQQFLLVDIDVQATQSIPNEMKQIHLRLAEMRYIKNAVFFGCIRNPEVRFGTR</sequence>
<organism evidence="1 2">
    <name type="scientific">Blastopirellula marina DSM 3645</name>
    <dbReference type="NCBI Taxonomy" id="314230"/>
    <lineage>
        <taxon>Bacteria</taxon>
        <taxon>Pseudomonadati</taxon>
        <taxon>Planctomycetota</taxon>
        <taxon>Planctomycetia</taxon>
        <taxon>Pirellulales</taxon>
        <taxon>Pirellulaceae</taxon>
        <taxon>Blastopirellula</taxon>
    </lineage>
</organism>
<protein>
    <recommendedName>
        <fullName evidence="3">TIGR04255 family protein</fullName>
    </recommendedName>
</protein>
<evidence type="ECO:0008006" key="3">
    <source>
        <dbReference type="Google" id="ProtNLM"/>
    </source>
</evidence>
<dbReference type="Proteomes" id="UP000004358">
    <property type="component" value="Unassembled WGS sequence"/>
</dbReference>
<dbReference type="AlphaFoldDB" id="A3ZNU4"/>
<dbReference type="STRING" id="314230.DSM3645_17610"/>
<dbReference type="OrthoDB" id="5513733at2"/>
<reference evidence="1 2" key="1">
    <citation type="submission" date="2006-02" db="EMBL/GenBank/DDBJ databases">
        <authorList>
            <person name="Amann R."/>
            <person name="Ferriera S."/>
            <person name="Johnson J."/>
            <person name="Kravitz S."/>
            <person name="Halpern A."/>
            <person name="Remington K."/>
            <person name="Beeson K."/>
            <person name="Tran B."/>
            <person name="Rogers Y.-H."/>
            <person name="Friedman R."/>
            <person name="Venter J.C."/>
        </authorList>
    </citation>
    <scope>NUCLEOTIDE SEQUENCE [LARGE SCALE GENOMIC DNA]</scope>
    <source>
        <strain evidence="1 2">DSM 3645</strain>
    </source>
</reference>